<name>A0A9X3Z6Q5_9PROT</name>
<evidence type="ECO:0000313" key="2">
    <source>
        <dbReference type="Proteomes" id="UP001141619"/>
    </source>
</evidence>
<gene>
    <name evidence="1" type="ORF">NYP16_05125</name>
</gene>
<dbReference type="EMBL" id="JANWOI010000002">
    <property type="protein sequence ID" value="MDA5193337.1"/>
    <property type="molecule type" value="Genomic_DNA"/>
</dbReference>
<dbReference type="Pfam" id="PF09866">
    <property type="entry name" value="DUF2093"/>
    <property type="match status" value="1"/>
</dbReference>
<evidence type="ECO:0000313" key="1">
    <source>
        <dbReference type="EMBL" id="MDA5193337.1"/>
    </source>
</evidence>
<reference evidence="1" key="1">
    <citation type="submission" date="2022-08" db="EMBL/GenBank/DDBJ databases">
        <authorList>
            <person name="Vandamme P."/>
            <person name="Hettiarachchi A."/>
            <person name="Peeters C."/>
            <person name="Cnockaert M."/>
            <person name="Carlier A."/>
        </authorList>
    </citation>
    <scope>NUCLEOTIDE SEQUENCE</scope>
    <source>
        <strain evidence="1">LMG 31809</strain>
    </source>
</reference>
<proteinExistence type="predicted"/>
<organism evidence="1 2">
    <name type="scientific">Govanella unica</name>
    <dbReference type="NCBI Taxonomy" id="2975056"/>
    <lineage>
        <taxon>Bacteria</taxon>
        <taxon>Pseudomonadati</taxon>
        <taxon>Pseudomonadota</taxon>
        <taxon>Alphaproteobacteria</taxon>
        <taxon>Emcibacterales</taxon>
        <taxon>Govanellaceae</taxon>
        <taxon>Govanella</taxon>
    </lineage>
</organism>
<dbReference type="InterPro" id="IPR018661">
    <property type="entry name" value="DUF2093"/>
</dbReference>
<sequence length="75" mass="8710">MKDLMMPGADRLAKVRYFTSDYEILSPGSHVICAGTGERIPIREIKYWCHIRQEAYKDSATATRVHEERRAKAQR</sequence>
<accession>A0A9X3Z6Q5</accession>
<dbReference type="AlphaFoldDB" id="A0A9X3Z6Q5"/>
<reference evidence="1" key="2">
    <citation type="journal article" date="2023" name="Syst. Appl. Microbiol.">
        <title>Govania unica gen. nov., sp. nov., a rare biosphere bacterium that represents a novel family in the class Alphaproteobacteria.</title>
        <authorList>
            <person name="Vandamme P."/>
            <person name="Peeters C."/>
            <person name="Hettiarachchi A."/>
            <person name="Cnockaert M."/>
            <person name="Carlier A."/>
        </authorList>
    </citation>
    <scope>NUCLEOTIDE SEQUENCE</scope>
    <source>
        <strain evidence="1">LMG 31809</strain>
    </source>
</reference>
<comment type="caution">
    <text evidence="1">The sequence shown here is derived from an EMBL/GenBank/DDBJ whole genome shotgun (WGS) entry which is preliminary data.</text>
</comment>
<dbReference type="RefSeq" id="WP_274943040.1">
    <property type="nucleotide sequence ID" value="NZ_JANWOI010000002.1"/>
</dbReference>
<keyword evidence="2" id="KW-1185">Reference proteome</keyword>
<protein>
    <submittedName>
        <fullName evidence="1">DUF2093 domain-containing protein</fullName>
    </submittedName>
</protein>
<dbReference type="Proteomes" id="UP001141619">
    <property type="component" value="Unassembled WGS sequence"/>
</dbReference>